<evidence type="ECO:0000313" key="2">
    <source>
        <dbReference type="Proteomes" id="UP000765509"/>
    </source>
</evidence>
<gene>
    <name evidence="1" type="ORF">O181_006800</name>
</gene>
<accession>A0A9Q3BLP5</accession>
<name>A0A9Q3BLP5_9BASI</name>
<protein>
    <submittedName>
        <fullName evidence="1">Uncharacterized protein</fullName>
    </submittedName>
</protein>
<comment type="caution">
    <text evidence="1">The sequence shown here is derived from an EMBL/GenBank/DDBJ whole genome shotgun (WGS) entry which is preliminary data.</text>
</comment>
<sequence length="168" mass="18692">MAVRMGLKLESLENFGRQAGRWSLSKFPSWDQLESNSVSGGLRVRVAASPPLPRVDLPLRTQSRNSFLLGSASFDYTTSGIRVSSKHYWLIGLLPNTVGTRNNKETHYTSYKVGAINLPSWIKLDTLTATLMVSARANSKLSAFHYMEATTLAMETLWRLSNLPSLNT</sequence>
<evidence type="ECO:0000313" key="1">
    <source>
        <dbReference type="EMBL" id="MBW0467085.1"/>
    </source>
</evidence>
<keyword evidence="2" id="KW-1185">Reference proteome</keyword>
<proteinExistence type="predicted"/>
<organism evidence="1 2">
    <name type="scientific">Austropuccinia psidii MF-1</name>
    <dbReference type="NCBI Taxonomy" id="1389203"/>
    <lineage>
        <taxon>Eukaryota</taxon>
        <taxon>Fungi</taxon>
        <taxon>Dikarya</taxon>
        <taxon>Basidiomycota</taxon>
        <taxon>Pucciniomycotina</taxon>
        <taxon>Pucciniomycetes</taxon>
        <taxon>Pucciniales</taxon>
        <taxon>Sphaerophragmiaceae</taxon>
        <taxon>Austropuccinia</taxon>
    </lineage>
</organism>
<dbReference type="AlphaFoldDB" id="A0A9Q3BLP5"/>
<reference evidence="1" key="1">
    <citation type="submission" date="2021-03" db="EMBL/GenBank/DDBJ databases">
        <title>Draft genome sequence of rust myrtle Austropuccinia psidii MF-1, a brazilian biotype.</title>
        <authorList>
            <person name="Quecine M.C."/>
            <person name="Pachon D.M.R."/>
            <person name="Bonatelli M.L."/>
            <person name="Correr F.H."/>
            <person name="Franceschini L.M."/>
            <person name="Leite T.F."/>
            <person name="Margarido G.R.A."/>
            <person name="Almeida C.A."/>
            <person name="Ferrarezi J.A."/>
            <person name="Labate C.A."/>
        </authorList>
    </citation>
    <scope>NUCLEOTIDE SEQUENCE</scope>
    <source>
        <strain evidence="1">MF-1</strain>
    </source>
</reference>
<dbReference type="Proteomes" id="UP000765509">
    <property type="component" value="Unassembled WGS sequence"/>
</dbReference>
<dbReference type="EMBL" id="AVOT02001486">
    <property type="protein sequence ID" value="MBW0467085.1"/>
    <property type="molecule type" value="Genomic_DNA"/>
</dbReference>